<proteinExistence type="inferred from homology"/>
<comment type="function">
    <text evidence="11">Subunit e, of the mitochondrial membrane ATP synthase complex (F(1)F(0) ATP synthase or Complex V) that produces ATP from ADP in the presence of a proton gradient across the membrane which is generated by electron transport complexes of the respiratory chain. ATP synthase complex consist of a soluble F(1) head domain - the catalytic core - and a membrane F(1) domain - the membrane proton channel. These two domains are linked by a central stalk rotating inside the F(1) region and a stationary peripheral stalk. During catalysis, ATP synthesis in the catalytic domain of F(1) is coupled via a rotary mechanism of the central stalk subunits to proton translocation. In vivo, can only synthesize ATP although its ATP hydrolase activity can be activated artificially in vitro. Part of the complex F(0) domain.</text>
</comment>
<keyword evidence="6 11" id="KW-0999">Mitochondrion inner membrane</keyword>
<evidence type="ECO:0000256" key="5">
    <source>
        <dbReference type="ARBA" id="ARBA00022781"/>
    </source>
</evidence>
<evidence type="ECO:0000256" key="4">
    <source>
        <dbReference type="ARBA" id="ARBA00022547"/>
    </source>
</evidence>
<dbReference type="Proteomes" id="UP001151518">
    <property type="component" value="Unassembled WGS sequence"/>
</dbReference>
<evidence type="ECO:0000256" key="9">
    <source>
        <dbReference type="ARBA" id="ARBA00023136"/>
    </source>
</evidence>
<keyword evidence="3 11" id="KW-0813">Transport</keyword>
<keyword evidence="9" id="KW-0472">Membrane</keyword>
<keyword evidence="10 11" id="KW-0066">ATP synthesis</keyword>
<dbReference type="GO" id="GO:0045259">
    <property type="term" value="C:proton-transporting ATP synthase complex"/>
    <property type="evidence" value="ECO:0007669"/>
    <property type="project" value="UniProtKB-UniRule"/>
</dbReference>
<organism evidence="12 13">
    <name type="scientific">Coemansia spiralis</name>
    <dbReference type="NCBI Taxonomy" id="417178"/>
    <lineage>
        <taxon>Eukaryota</taxon>
        <taxon>Fungi</taxon>
        <taxon>Fungi incertae sedis</taxon>
        <taxon>Zoopagomycota</taxon>
        <taxon>Kickxellomycotina</taxon>
        <taxon>Kickxellomycetes</taxon>
        <taxon>Kickxellales</taxon>
        <taxon>Kickxellaceae</taxon>
        <taxon>Coemansia</taxon>
    </lineage>
</organism>
<evidence type="ECO:0000256" key="1">
    <source>
        <dbReference type="ARBA" id="ARBA00004273"/>
    </source>
</evidence>
<comment type="subcellular location">
    <subcellularLocation>
        <location evidence="1 11">Mitochondrion inner membrane</location>
    </subcellularLocation>
</comment>
<gene>
    <name evidence="12" type="ORF">GGI25_000152</name>
</gene>
<keyword evidence="8 11" id="KW-0496">Mitochondrion</keyword>
<evidence type="ECO:0000256" key="11">
    <source>
        <dbReference type="RuleBase" id="RU367005"/>
    </source>
</evidence>
<comment type="caution">
    <text evidence="12">The sequence shown here is derived from an EMBL/GenBank/DDBJ whole genome shotgun (WGS) entry which is preliminary data.</text>
</comment>
<dbReference type="GO" id="GO:0015986">
    <property type="term" value="P:proton motive force-driven ATP synthesis"/>
    <property type="evidence" value="ECO:0007669"/>
    <property type="project" value="InterPro"/>
</dbReference>
<accession>A0A9W8GF50</accession>
<evidence type="ECO:0000256" key="3">
    <source>
        <dbReference type="ARBA" id="ARBA00022448"/>
    </source>
</evidence>
<dbReference type="GO" id="GO:0005743">
    <property type="term" value="C:mitochondrial inner membrane"/>
    <property type="evidence" value="ECO:0007669"/>
    <property type="project" value="UniProtKB-SubCell"/>
</dbReference>
<keyword evidence="4 11" id="KW-0138">CF(0)</keyword>
<evidence type="ECO:0000313" key="13">
    <source>
        <dbReference type="Proteomes" id="UP001151518"/>
    </source>
</evidence>
<dbReference type="GO" id="GO:0015078">
    <property type="term" value="F:proton transmembrane transporter activity"/>
    <property type="evidence" value="ECO:0007669"/>
    <property type="project" value="InterPro"/>
</dbReference>
<comment type="similarity">
    <text evidence="2 11">Belongs to the ATPase e subunit family.</text>
</comment>
<dbReference type="OrthoDB" id="2125027at2759"/>
<dbReference type="InterPro" id="IPR008386">
    <property type="entry name" value="ATP_synth_F0_esu_mt"/>
</dbReference>
<evidence type="ECO:0000313" key="12">
    <source>
        <dbReference type="EMBL" id="KAJ2681197.1"/>
    </source>
</evidence>
<dbReference type="Pfam" id="PF05680">
    <property type="entry name" value="ATP-synt_E"/>
    <property type="match status" value="1"/>
</dbReference>
<name>A0A9W8GF50_9FUNG</name>
<evidence type="ECO:0000256" key="8">
    <source>
        <dbReference type="ARBA" id="ARBA00023128"/>
    </source>
</evidence>
<keyword evidence="5 11" id="KW-0375">Hydrogen ion transport</keyword>
<dbReference type="AlphaFoldDB" id="A0A9W8GF50"/>
<keyword evidence="7 11" id="KW-0406">Ion transport</keyword>
<comment type="subunit">
    <text evidence="11">F-type ATPases have 2 components, CF(1) - the catalytic core - and CF(0) - the membrane proton channel. CF(1) and CF(0) have multiple subunits.</text>
</comment>
<evidence type="ECO:0000256" key="7">
    <source>
        <dbReference type="ARBA" id="ARBA00023065"/>
    </source>
</evidence>
<reference evidence="12" key="1">
    <citation type="submission" date="2022-07" db="EMBL/GenBank/DDBJ databases">
        <title>Phylogenomic reconstructions and comparative analyses of Kickxellomycotina fungi.</title>
        <authorList>
            <person name="Reynolds N.K."/>
            <person name="Stajich J.E."/>
            <person name="Barry K."/>
            <person name="Grigoriev I.V."/>
            <person name="Crous P."/>
            <person name="Smith M.E."/>
        </authorList>
    </citation>
    <scope>NUCLEOTIDE SEQUENCE</scope>
    <source>
        <strain evidence="12">NRRL 3115</strain>
    </source>
</reference>
<sequence length="96" mass="10857">MSASVRQVSSLFKIGRWAALGAGLSYGYVHARSLSKDAEAKRIDNEYARKVALIEEAKRKYAEKKAAESGNTGETFNFDDPSFDFDRWAKHFESKF</sequence>
<evidence type="ECO:0000256" key="10">
    <source>
        <dbReference type="ARBA" id="ARBA00023310"/>
    </source>
</evidence>
<evidence type="ECO:0000256" key="2">
    <source>
        <dbReference type="ARBA" id="ARBA00007333"/>
    </source>
</evidence>
<dbReference type="EMBL" id="JANBTW010000001">
    <property type="protein sequence ID" value="KAJ2681197.1"/>
    <property type="molecule type" value="Genomic_DNA"/>
</dbReference>
<evidence type="ECO:0000256" key="6">
    <source>
        <dbReference type="ARBA" id="ARBA00022792"/>
    </source>
</evidence>
<protein>
    <recommendedName>
        <fullName evidence="11">ATP synthase F(0) complex subunit e, mitochondrial</fullName>
    </recommendedName>
</protein>